<dbReference type="RefSeq" id="WP_406777790.1">
    <property type="nucleotide sequence ID" value="NZ_JBEWZG010000002.1"/>
</dbReference>
<evidence type="ECO:0000313" key="9">
    <source>
        <dbReference type="Proteomes" id="UP001623559"/>
    </source>
</evidence>
<dbReference type="EMBL" id="JBEWZG010000002">
    <property type="protein sequence ID" value="MFL0206210.1"/>
    <property type="molecule type" value="Genomic_DNA"/>
</dbReference>
<feature type="transmembrane region" description="Helical" evidence="7">
    <location>
        <begin position="47"/>
        <end position="70"/>
    </location>
</feature>
<feature type="transmembrane region" description="Helical" evidence="7">
    <location>
        <begin position="442"/>
        <end position="465"/>
    </location>
</feature>
<keyword evidence="5 7" id="KW-1133">Transmembrane helix</keyword>
<evidence type="ECO:0000256" key="5">
    <source>
        <dbReference type="ARBA" id="ARBA00022989"/>
    </source>
</evidence>
<feature type="transmembrane region" description="Helical" evidence="7">
    <location>
        <begin position="415"/>
        <end position="436"/>
    </location>
</feature>
<feature type="transmembrane region" description="Helical" evidence="7">
    <location>
        <begin position="90"/>
        <end position="109"/>
    </location>
</feature>
<dbReference type="Pfam" id="PF13440">
    <property type="entry name" value="Polysacc_synt_3"/>
    <property type="match status" value="1"/>
</dbReference>
<name>A0ABW8SV31_9BACT</name>
<proteinExistence type="inferred from homology"/>
<evidence type="ECO:0000256" key="1">
    <source>
        <dbReference type="ARBA" id="ARBA00004651"/>
    </source>
</evidence>
<feature type="transmembrane region" description="Helical" evidence="7">
    <location>
        <begin position="115"/>
        <end position="138"/>
    </location>
</feature>
<keyword evidence="6 7" id="KW-0472">Membrane</keyword>
<keyword evidence="3" id="KW-1003">Cell membrane</keyword>
<reference evidence="8 9" key="1">
    <citation type="submission" date="2024-07" db="EMBL/GenBank/DDBJ databases">
        <authorList>
            <person name="Pitt A."/>
            <person name="Hahn M.W."/>
        </authorList>
    </citation>
    <scope>NUCLEOTIDE SEQUENCE [LARGE SCALE GENOMIC DNA]</scope>
    <source>
        <strain evidence="8 9">2-AUSEE-184A6</strain>
    </source>
</reference>
<feature type="transmembrane region" description="Helical" evidence="7">
    <location>
        <begin position="328"/>
        <end position="353"/>
    </location>
</feature>
<feature type="transmembrane region" description="Helical" evidence="7">
    <location>
        <begin position="373"/>
        <end position="403"/>
    </location>
</feature>
<dbReference type="Proteomes" id="UP001623559">
    <property type="component" value="Unassembled WGS sequence"/>
</dbReference>
<evidence type="ECO:0000256" key="2">
    <source>
        <dbReference type="ARBA" id="ARBA00007430"/>
    </source>
</evidence>
<dbReference type="InterPro" id="IPR050833">
    <property type="entry name" value="Poly_Biosynth_Transport"/>
</dbReference>
<sequence length="484" mass="55315">MLKVDQLPSIFLQGSLFYSIRQIIITVVNLATTIFLTRLLLPSDFGYISLVTIVISVISILSDGGLGVYLIQRKEEVSDDDISDITNFQLVIWISIFLVLFLIWLFPISDKISNIGILYLLVSSISIPFSIFKAASIIKLERGLVFNRIALIESLEQITYSIIAISLGYFGFGVWAIVFALVSKAVFSFLLSYVLSPIKFNFFSTLKLRELKKAILIGLSYQIPSIFETLRSLLNPVVIGLTLGMNYSGFTDRGILIASIPTTFLGTVWQKILFPLVARIQGEKKMLSSVYENSLYIHSILDKAIYLPFFLHGKEIISYFIGDKWLPIYPFILIFACGNILFSSYTTTTIAFFKGLGFADVMAKWSLFQFPLAIIFISIFTFFYGFYGFALGSQVLWCGIFYFNKYLNKTLKVSFLRSIIVPLISFLVSYVVFNFALDLYNFNLLVLIFFELLFYLIIIFLLDFAKIRLIVKNYKFQYNSYNEE</sequence>
<accession>A0ABW8SV31</accession>
<organism evidence="8 9">
    <name type="scientific">Aquirufa novilacunae</name>
    <dbReference type="NCBI Taxonomy" id="3139305"/>
    <lineage>
        <taxon>Bacteria</taxon>
        <taxon>Pseudomonadati</taxon>
        <taxon>Bacteroidota</taxon>
        <taxon>Cytophagia</taxon>
        <taxon>Cytophagales</taxon>
        <taxon>Flectobacillaceae</taxon>
        <taxon>Aquirufa</taxon>
    </lineage>
</organism>
<evidence type="ECO:0000313" key="8">
    <source>
        <dbReference type="EMBL" id="MFL0206210.1"/>
    </source>
</evidence>
<dbReference type="PANTHER" id="PTHR30250:SF10">
    <property type="entry name" value="LIPOPOLYSACCHARIDE BIOSYNTHESIS PROTEIN WZXC"/>
    <property type="match status" value="1"/>
</dbReference>
<feature type="transmembrane region" description="Helical" evidence="7">
    <location>
        <begin position="254"/>
        <end position="278"/>
    </location>
</feature>
<evidence type="ECO:0000256" key="4">
    <source>
        <dbReference type="ARBA" id="ARBA00022692"/>
    </source>
</evidence>
<dbReference type="PANTHER" id="PTHR30250">
    <property type="entry name" value="PST FAMILY PREDICTED COLANIC ACID TRANSPORTER"/>
    <property type="match status" value="1"/>
</dbReference>
<comment type="caution">
    <text evidence="8">The sequence shown here is derived from an EMBL/GenBank/DDBJ whole genome shotgun (WGS) entry which is preliminary data.</text>
</comment>
<evidence type="ECO:0000256" key="3">
    <source>
        <dbReference type="ARBA" id="ARBA00022475"/>
    </source>
</evidence>
<feature type="transmembrane region" description="Helical" evidence="7">
    <location>
        <begin position="158"/>
        <end position="179"/>
    </location>
</feature>
<protein>
    <submittedName>
        <fullName evidence="8">Oligosaccharide flippase family protein</fullName>
    </submittedName>
</protein>
<comment type="subcellular location">
    <subcellularLocation>
        <location evidence="1">Cell membrane</location>
        <topology evidence="1">Multi-pass membrane protein</topology>
    </subcellularLocation>
</comment>
<evidence type="ECO:0000256" key="6">
    <source>
        <dbReference type="ARBA" id="ARBA00023136"/>
    </source>
</evidence>
<keyword evidence="4 7" id="KW-0812">Transmembrane</keyword>
<feature type="transmembrane region" description="Helical" evidence="7">
    <location>
        <begin position="185"/>
        <end position="202"/>
    </location>
</feature>
<feature type="transmembrane region" description="Helical" evidence="7">
    <location>
        <begin position="20"/>
        <end position="41"/>
    </location>
</feature>
<comment type="similarity">
    <text evidence="2">Belongs to the polysaccharide synthase family.</text>
</comment>
<evidence type="ECO:0000256" key="7">
    <source>
        <dbReference type="SAM" id="Phobius"/>
    </source>
</evidence>
<gene>
    <name evidence="8" type="ORF">V7S74_05605</name>
</gene>